<proteinExistence type="predicted"/>
<dbReference type="EMBL" id="WIGO01000074">
    <property type="protein sequence ID" value="KAF6832004.1"/>
    <property type="molecule type" value="Genomic_DNA"/>
</dbReference>
<accession>A0A8H6KI95</accession>
<sequence>MYKKFDTLAAAKEFVALQGGGGHFSQFKSEGFESEGFEPDSNASFGEEWNHLSQSQGWKPGSDQWRQERTVAIKNELQTHYFAPQSRELPAVQEEEKRAAGVEAVPEFDEEEIMLQGF</sequence>
<keyword evidence="2" id="KW-1185">Reference proteome</keyword>
<evidence type="ECO:0000313" key="2">
    <source>
        <dbReference type="Proteomes" id="UP000654918"/>
    </source>
</evidence>
<name>A0A8H6KI95_9PEZI</name>
<dbReference type="AlphaFoldDB" id="A0A8H6KI95"/>
<organism evidence="1 2">
    <name type="scientific">Colletotrichum plurivorum</name>
    <dbReference type="NCBI Taxonomy" id="2175906"/>
    <lineage>
        <taxon>Eukaryota</taxon>
        <taxon>Fungi</taxon>
        <taxon>Dikarya</taxon>
        <taxon>Ascomycota</taxon>
        <taxon>Pezizomycotina</taxon>
        <taxon>Sordariomycetes</taxon>
        <taxon>Hypocreomycetidae</taxon>
        <taxon>Glomerellales</taxon>
        <taxon>Glomerellaceae</taxon>
        <taxon>Colletotrichum</taxon>
        <taxon>Colletotrichum orchidearum species complex</taxon>
    </lineage>
</organism>
<comment type="caution">
    <text evidence="1">The sequence shown here is derived from an EMBL/GenBank/DDBJ whole genome shotgun (WGS) entry which is preliminary data.</text>
</comment>
<reference evidence="1" key="1">
    <citation type="journal article" date="2020" name="Phytopathology">
        <title>Genome Sequence Resources of Colletotrichum truncatum, C. plurivorum, C. musicola, and C. sojae: Four Species Pathogenic to Soybean (Glycine max).</title>
        <authorList>
            <person name="Rogerio F."/>
            <person name="Boufleur T.R."/>
            <person name="Ciampi-Guillardi M."/>
            <person name="Sukno S.A."/>
            <person name="Thon M.R."/>
            <person name="Massola Junior N.S."/>
            <person name="Baroncelli R."/>
        </authorList>
    </citation>
    <scope>NUCLEOTIDE SEQUENCE</scope>
    <source>
        <strain evidence="1">LFN00145</strain>
    </source>
</reference>
<protein>
    <submittedName>
        <fullName evidence="1">Uncharacterized protein</fullName>
    </submittedName>
</protein>
<dbReference type="Proteomes" id="UP000654918">
    <property type="component" value="Unassembled WGS sequence"/>
</dbReference>
<evidence type="ECO:0000313" key="1">
    <source>
        <dbReference type="EMBL" id="KAF6832004.1"/>
    </source>
</evidence>
<gene>
    <name evidence="1" type="ORF">CPLU01_06386</name>
</gene>